<evidence type="ECO:0000313" key="2">
    <source>
        <dbReference type="EMBL" id="STQ91415.1"/>
    </source>
</evidence>
<feature type="domain" description="IraD/Gp25-like" evidence="1">
    <location>
        <begin position="26"/>
        <end position="92"/>
    </location>
</feature>
<dbReference type="AlphaFoldDB" id="A0A377Q9M4"/>
<gene>
    <name evidence="3" type="ORF">EV682_10398</name>
    <name evidence="2" type="ORF">NCTC11159_02487</name>
</gene>
<evidence type="ECO:0000259" key="1">
    <source>
        <dbReference type="Pfam" id="PF04965"/>
    </source>
</evidence>
<proteinExistence type="predicted"/>
<reference evidence="3 5" key="2">
    <citation type="submission" date="2019-03" db="EMBL/GenBank/DDBJ databases">
        <title>Genomic Encyclopedia of Type Strains, Phase IV (KMG-IV): sequencing the most valuable type-strain genomes for metagenomic binning, comparative biology and taxonomic classification.</title>
        <authorList>
            <person name="Goeker M."/>
        </authorList>
    </citation>
    <scope>NUCLEOTIDE SEQUENCE [LARGE SCALE GENOMIC DNA]</scope>
    <source>
        <strain evidence="3 5">DSM 3764</strain>
    </source>
</reference>
<dbReference type="InterPro" id="IPR007048">
    <property type="entry name" value="IraD/Gp25-like"/>
</dbReference>
<dbReference type="EMBL" id="UGHR01000001">
    <property type="protein sequence ID" value="STQ91415.1"/>
    <property type="molecule type" value="Genomic_DNA"/>
</dbReference>
<dbReference type="OrthoDB" id="9802846at2"/>
<protein>
    <submittedName>
        <fullName evidence="2">Gene 25-like lysozyme</fullName>
    </submittedName>
</protein>
<accession>A0A377Q9M4</accession>
<dbReference type="Gene3D" id="3.10.450.40">
    <property type="match status" value="1"/>
</dbReference>
<organism evidence="2 4">
    <name type="scientific">Iodobacter fluviatilis</name>
    <dbReference type="NCBI Taxonomy" id="537"/>
    <lineage>
        <taxon>Bacteria</taxon>
        <taxon>Pseudomonadati</taxon>
        <taxon>Pseudomonadota</taxon>
        <taxon>Betaproteobacteria</taxon>
        <taxon>Neisseriales</taxon>
        <taxon>Chitinibacteraceae</taxon>
        <taxon>Iodobacter</taxon>
    </lineage>
</organism>
<dbReference type="Pfam" id="PF04965">
    <property type="entry name" value="GPW_gp25"/>
    <property type="match status" value="1"/>
</dbReference>
<dbReference type="RefSeq" id="WP_115227623.1">
    <property type="nucleotide sequence ID" value="NZ_CAWOLO010000003.1"/>
</dbReference>
<keyword evidence="5" id="KW-1185">Reference proteome</keyword>
<dbReference type="Proteomes" id="UP000255108">
    <property type="component" value="Unassembled WGS sequence"/>
</dbReference>
<reference evidence="2 4" key="1">
    <citation type="submission" date="2018-06" db="EMBL/GenBank/DDBJ databases">
        <authorList>
            <consortium name="Pathogen Informatics"/>
            <person name="Doyle S."/>
        </authorList>
    </citation>
    <scope>NUCLEOTIDE SEQUENCE [LARGE SCALE GENOMIC DNA]</scope>
    <source>
        <strain evidence="2 4">NCTC11159</strain>
    </source>
</reference>
<evidence type="ECO:0000313" key="5">
    <source>
        <dbReference type="Proteomes" id="UP000295794"/>
    </source>
</evidence>
<dbReference type="SUPFAM" id="SSF160719">
    <property type="entry name" value="gpW/gp25-like"/>
    <property type="match status" value="1"/>
</dbReference>
<dbReference type="Proteomes" id="UP000295794">
    <property type="component" value="Unassembled WGS sequence"/>
</dbReference>
<evidence type="ECO:0000313" key="4">
    <source>
        <dbReference type="Proteomes" id="UP000255108"/>
    </source>
</evidence>
<dbReference type="EMBL" id="SMBT01000003">
    <property type="protein sequence ID" value="TCU88514.1"/>
    <property type="molecule type" value="Genomic_DNA"/>
</dbReference>
<name>A0A377Q9M4_9NEIS</name>
<evidence type="ECO:0000313" key="3">
    <source>
        <dbReference type="EMBL" id="TCU88514.1"/>
    </source>
</evidence>
<sequence length="118" mass="13335">MTQLKDISSLHWQTALGGDGIVENIDDIHQAIAIILRTPQGADPLRPEFGSKLREYIDYPINRARPHVVRESVEAIARWEPRVSVERVSFELGEPGQAMIKVFWRLPDGFTDQTAVSL</sequence>